<feature type="transmembrane region" description="Helical" evidence="1">
    <location>
        <begin position="122"/>
        <end position="138"/>
    </location>
</feature>
<proteinExistence type="predicted"/>
<dbReference type="STRING" id="861298.SAMN04488136_102207"/>
<keyword evidence="1" id="KW-0472">Membrane</keyword>
<dbReference type="EMBL" id="FNDD01000002">
    <property type="protein sequence ID" value="SDG76132.1"/>
    <property type="molecule type" value="Genomic_DNA"/>
</dbReference>
<dbReference type="OrthoDB" id="6237424at2"/>
<evidence type="ECO:0000313" key="4">
    <source>
        <dbReference type="Proteomes" id="UP000198854"/>
    </source>
</evidence>
<evidence type="ECO:0000256" key="1">
    <source>
        <dbReference type="SAM" id="Phobius"/>
    </source>
</evidence>
<dbReference type="RefSeq" id="WP_093269283.1">
    <property type="nucleotide sequence ID" value="NZ_FNDD01000002.1"/>
</dbReference>
<keyword evidence="1" id="KW-1133">Transmembrane helix</keyword>
<evidence type="ECO:0000313" key="3">
    <source>
        <dbReference type="EMBL" id="SDG87384.1"/>
    </source>
</evidence>
<keyword evidence="1" id="KW-0812">Transmembrane</keyword>
<protein>
    <submittedName>
        <fullName evidence="2">Uncharacterized protein</fullName>
    </submittedName>
</protein>
<reference evidence="2 4" key="2">
    <citation type="submission" date="2016-10" db="EMBL/GenBank/DDBJ databases">
        <authorList>
            <person name="de Groot N.N."/>
        </authorList>
    </citation>
    <scope>NUCLEOTIDE SEQUENCE [LARGE SCALE GENOMIC DNA]</scope>
    <source>
        <strain evidence="2 4">CGMCC 1.10228</strain>
    </source>
</reference>
<keyword evidence="4" id="KW-1185">Reference proteome</keyword>
<dbReference type="AlphaFoldDB" id="A0A1G7WW14"/>
<organism evidence="2 4">
    <name type="scientific">Vibrio xiamenensis</name>
    <dbReference type="NCBI Taxonomy" id="861298"/>
    <lineage>
        <taxon>Bacteria</taxon>
        <taxon>Pseudomonadati</taxon>
        <taxon>Pseudomonadota</taxon>
        <taxon>Gammaproteobacteria</taxon>
        <taxon>Vibrionales</taxon>
        <taxon>Vibrionaceae</taxon>
        <taxon>Vibrio</taxon>
    </lineage>
</organism>
<accession>A0A1G7WW14</accession>
<dbReference type="EMBL" id="FNDD01000004">
    <property type="protein sequence ID" value="SDG87384.1"/>
    <property type="molecule type" value="Genomic_DNA"/>
</dbReference>
<gene>
    <name evidence="2" type="ORF">SAMN04488136_102207</name>
    <name evidence="3" type="ORF">SAMN04488136_10411</name>
</gene>
<sequence length="148" mass="16959">MKSNENNTINFEFSVEGYEIVASVSKASGQEITTINGDIISSKRNLYRNSTHEFQLDGKRFKVNLQVQSIIKGIYVCTLTIDDTVIETLQYNYEKPEGFHRRILALLFMFCGALLINHKIALAIYIAVLFLVTGFLKNREMKKKNSRN</sequence>
<dbReference type="Proteomes" id="UP000198854">
    <property type="component" value="Unassembled WGS sequence"/>
</dbReference>
<evidence type="ECO:0000313" key="2">
    <source>
        <dbReference type="EMBL" id="SDG76132.1"/>
    </source>
</evidence>
<reference evidence="4" key="1">
    <citation type="submission" date="2016-10" db="EMBL/GenBank/DDBJ databases">
        <authorList>
            <person name="Varghese N."/>
            <person name="Submissions S."/>
        </authorList>
    </citation>
    <scope>NUCLEOTIDE SEQUENCE [LARGE SCALE GENOMIC DNA]</scope>
    <source>
        <strain evidence="4">CGMCC 1.10228</strain>
    </source>
</reference>
<name>A0A1G7WW14_9VIBR</name>